<dbReference type="PANTHER" id="PTHR47099:SF1">
    <property type="entry name" value="METHYLCOBAMIDE:COM METHYLTRANSFERASE MTBA"/>
    <property type="match status" value="1"/>
</dbReference>
<dbReference type="PANTHER" id="PTHR47099">
    <property type="entry name" value="METHYLCOBAMIDE:COM METHYLTRANSFERASE MTBA"/>
    <property type="match status" value="1"/>
</dbReference>
<dbReference type="AlphaFoldDB" id="X0S077"/>
<dbReference type="InterPro" id="IPR052024">
    <property type="entry name" value="Methanogen_methyltrans"/>
</dbReference>
<evidence type="ECO:0000313" key="2">
    <source>
        <dbReference type="EMBL" id="GAF74443.1"/>
    </source>
</evidence>
<comment type="caution">
    <text evidence="2">The sequence shown here is derived from an EMBL/GenBank/DDBJ whole genome shotgun (WGS) entry which is preliminary data.</text>
</comment>
<dbReference type="GO" id="GO:0004853">
    <property type="term" value="F:uroporphyrinogen decarboxylase activity"/>
    <property type="evidence" value="ECO:0007669"/>
    <property type="project" value="InterPro"/>
</dbReference>
<sequence length="329" mass="36269">NFVDDEQLPPRKLALDMTPEERAKLLGGLITLVRELDLDGVTAVSLAPRERVDDKHIRDSIGVVYHLSEFGEPYPVDGPVKEASDLEGFELRSPEDLDFLMLDLLRSTFPEKAVAYHMPATFKLSWTLRGAMQNLLLDYLVDPGLAHDIARLVTDHCFKLIDIAFEKGADFIACEGDLAHNPTSLMSPKHYDEFIGPYHKEICDRVHANGGKIIKHSDGNLTPLIPALLDAGFDGIHPIQPQCMDIGQTKRDFGERACVLGNIDCSFLLVYGSPDEVRQNVKETIAAAAPGGGYIISSSNSIHPGCKPENYLAMVEAAREYGRYPELAG</sequence>
<dbReference type="Gene3D" id="3.20.20.210">
    <property type="match status" value="1"/>
</dbReference>
<dbReference type="InterPro" id="IPR038071">
    <property type="entry name" value="UROD/MetE-like_sf"/>
</dbReference>
<accession>X0S077</accession>
<reference evidence="2" key="1">
    <citation type="journal article" date="2014" name="Front. Microbiol.">
        <title>High frequency of phylogenetically diverse reductive dehalogenase-homologous genes in deep subseafloor sedimentary metagenomes.</title>
        <authorList>
            <person name="Kawai M."/>
            <person name="Futagami T."/>
            <person name="Toyoda A."/>
            <person name="Takaki Y."/>
            <person name="Nishi S."/>
            <person name="Hori S."/>
            <person name="Arai W."/>
            <person name="Tsubouchi T."/>
            <person name="Morono Y."/>
            <person name="Uchiyama I."/>
            <person name="Ito T."/>
            <person name="Fujiyama A."/>
            <person name="Inagaki F."/>
            <person name="Takami H."/>
        </authorList>
    </citation>
    <scope>NUCLEOTIDE SEQUENCE</scope>
    <source>
        <strain evidence="2">Expedition CK06-06</strain>
    </source>
</reference>
<dbReference type="SUPFAM" id="SSF51726">
    <property type="entry name" value="UROD/MetE-like"/>
    <property type="match status" value="1"/>
</dbReference>
<gene>
    <name evidence="2" type="ORF">S01H1_08172</name>
</gene>
<name>X0S077_9ZZZZ</name>
<protein>
    <recommendedName>
        <fullName evidence="1">Uroporphyrinogen decarboxylase (URO-D) domain-containing protein</fullName>
    </recommendedName>
</protein>
<evidence type="ECO:0000259" key="1">
    <source>
        <dbReference type="Pfam" id="PF01208"/>
    </source>
</evidence>
<proteinExistence type="predicted"/>
<dbReference type="EMBL" id="BARS01004194">
    <property type="protein sequence ID" value="GAF74443.1"/>
    <property type="molecule type" value="Genomic_DNA"/>
</dbReference>
<organism evidence="2">
    <name type="scientific">marine sediment metagenome</name>
    <dbReference type="NCBI Taxonomy" id="412755"/>
    <lineage>
        <taxon>unclassified sequences</taxon>
        <taxon>metagenomes</taxon>
        <taxon>ecological metagenomes</taxon>
    </lineage>
</organism>
<feature type="non-terminal residue" evidence="2">
    <location>
        <position position="1"/>
    </location>
</feature>
<dbReference type="Pfam" id="PF01208">
    <property type="entry name" value="URO-D"/>
    <property type="match status" value="1"/>
</dbReference>
<dbReference type="InterPro" id="IPR000257">
    <property type="entry name" value="Uroporphyrinogen_deCOase"/>
</dbReference>
<feature type="domain" description="Uroporphyrinogen decarboxylase (URO-D)" evidence="1">
    <location>
        <begin position="80"/>
        <end position="321"/>
    </location>
</feature>
<dbReference type="GO" id="GO:0006779">
    <property type="term" value="P:porphyrin-containing compound biosynthetic process"/>
    <property type="evidence" value="ECO:0007669"/>
    <property type="project" value="InterPro"/>
</dbReference>